<reference evidence="1 2" key="1">
    <citation type="submission" date="2021-06" db="EMBL/GenBank/DDBJ databases">
        <authorList>
            <person name="Kallberg Y."/>
            <person name="Tangrot J."/>
            <person name="Rosling A."/>
        </authorList>
    </citation>
    <scope>NUCLEOTIDE SEQUENCE [LARGE SCALE GENOMIC DNA]</scope>
    <source>
        <strain evidence="1 2">120-4 pot B 10/14</strain>
    </source>
</reference>
<feature type="non-terminal residue" evidence="1">
    <location>
        <position position="93"/>
    </location>
</feature>
<accession>A0ABN7WV23</accession>
<sequence length="93" mass="10401">NSVLAILQTQSLVTILAIDLLSLRRATSCPTGYNARSHNTRYTIARIELFSEIILLIALRIRFRRAANCLAGYNANLAKQGIQQQELGYILEP</sequence>
<evidence type="ECO:0000313" key="2">
    <source>
        <dbReference type="Proteomes" id="UP000789901"/>
    </source>
</evidence>
<dbReference type="Proteomes" id="UP000789901">
    <property type="component" value="Unassembled WGS sequence"/>
</dbReference>
<feature type="non-terminal residue" evidence="1">
    <location>
        <position position="1"/>
    </location>
</feature>
<gene>
    <name evidence="1" type="ORF">GMARGA_LOCUS34997</name>
</gene>
<evidence type="ECO:0000313" key="1">
    <source>
        <dbReference type="EMBL" id="CAG8840627.1"/>
    </source>
</evidence>
<organism evidence="1 2">
    <name type="scientific">Gigaspora margarita</name>
    <dbReference type="NCBI Taxonomy" id="4874"/>
    <lineage>
        <taxon>Eukaryota</taxon>
        <taxon>Fungi</taxon>
        <taxon>Fungi incertae sedis</taxon>
        <taxon>Mucoromycota</taxon>
        <taxon>Glomeromycotina</taxon>
        <taxon>Glomeromycetes</taxon>
        <taxon>Diversisporales</taxon>
        <taxon>Gigasporaceae</taxon>
        <taxon>Gigaspora</taxon>
    </lineage>
</organism>
<protein>
    <submittedName>
        <fullName evidence="1">42962_t:CDS:1</fullName>
    </submittedName>
</protein>
<name>A0ABN7WV23_GIGMA</name>
<dbReference type="EMBL" id="CAJVQB010063308">
    <property type="protein sequence ID" value="CAG8840627.1"/>
    <property type="molecule type" value="Genomic_DNA"/>
</dbReference>
<proteinExistence type="predicted"/>
<keyword evidence="2" id="KW-1185">Reference proteome</keyword>
<comment type="caution">
    <text evidence="1">The sequence shown here is derived from an EMBL/GenBank/DDBJ whole genome shotgun (WGS) entry which is preliminary data.</text>
</comment>